<dbReference type="GeneID" id="36396668"/>
<dbReference type="PROSITE" id="PS50158">
    <property type="entry name" value="ZF_CCHC"/>
    <property type="match status" value="1"/>
</dbReference>
<keyword evidence="1" id="KW-0863">Zinc-finger</keyword>
<dbReference type="InterPro" id="IPR036875">
    <property type="entry name" value="Znf_CCHC_sf"/>
</dbReference>
<dbReference type="GO" id="GO:0008270">
    <property type="term" value="F:zinc ion binding"/>
    <property type="evidence" value="ECO:0007669"/>
    <property type="project" value="UniProtKB-KW"/>
</dbReference>
<dbReference type="Gene3D" id="4.10.60.10">
    <property type="entry name" value="Zinc finger, CCHC-type"/>
    <property type="match status" value="1"/>
</dbReference>
<sequence>MLDNIIHYSSCELLTVLMAKYEARRLDFLVQAEELAHFAQSVKSDPRGPASSGKDVIACIIERKPRVETRACFGCGNVGHILAACPQREEEENMMVPRVAGGDKKKAAVYYTLCAQDSGIQDKVCILDSASSLHLVNNAVLDAREYEDQCLVANPQTAGGDLNGTGPLKPCGSRVIFPNYYSKQNAANQRSASSNGARQAEHCSPNERLLRTNASLRHIVVRQARAKGYGLEYTNDRRANRSLSTGDVV</sequence>
<dbReference type="EMBL" id="CCYD01001572">
    <property type="protein sequence ID" value="CEG45307.1"/>
    <property type="molecule type" value="Genomic_DNA"/>
</dbReference>
<keyword evidence="1" id="KW-0862">Zinc</keyword>
<evidence type="ECO:0000256" key="2">
    <source>
        <dbReference type="SAM" id="MobiDB-lite"/>
    </source>
</evidence>
<dbReference type="RefSeq" id="XP_024581676.1">
    <property type="nucleotide sequence ID" value="XM_024716038.1"/>
</dbReference>
<feature type="domain" description="CCHC-type" evidence="3">
    <location>
        <begin position="72"/>
        <end position="87"/>
    </location>
</feature>
<evidence type="ECO:0000256" key="1">
    <source>
        <dbReference type="PROSITE-ProRule" id="PRU00047"/>
    </source>
</evidence>
<protein>
    <submittedName>
        <fullName evidence="4">Zinc finger, CCHC-type</fullName>
    </submittedName>
</protein>
<feature type="compositionally biased region" description="Polar residues" evidence="2">
    <location>
        <begin position="187"/>
        <end position="197"/>
    </location>
</feature>
<keyword evidence="1" id="KW-0479">Metal-binding</keyword>
<proteinExistence type="predicted"/>
<dbReference type="STRING" id="4781.A0A0N7L6V2"/>
<dbReference type="GO" id="GO:0003676">
    <property type="term" value="F:nucleic acid binding"/>
    <property type="evidence" value="ECO:0007669"/>
    <property type="project" value="InterPro"/>
</dbReference>
<organism evidence="4 5">
    <name type="scientific">Plasmopara halstedii</name>
    <name type="common">Downy mildew of sunflower</name>
    <dbReference type="NCBI Taxonomy" id="4781"/>
    <lineage>
        <taxon>Eukaryota</taxon>
        <taxon>Sar</taxon>
        <taxon>Stramenopiles</taxon>
        <taxon>Oomycota</taxon>
        <taxon>Peronosporomycetes</taxon>
        <taxon>Peronosporales</taxon>
        <taxon>Peronosporaceae</taxon>
        <taxon>Plasmopara</taxon>
    </lineage>
</organism>
<dbReference type="OrthoDB" id="108177at2759"/>
<accession>A0A0N7L6V2</accession>
<evidence type="ECO:0000259" key="3">
    <source>
        <dbReference type="PROSITE" id="PS50158"/>
    </source>
</evidence>
<dbReference type="SUPFAM" id="SSF57756">
    <property type="entry name" value="Retrovirus zinc finger-like domains"/>
    <property type="match status" value="1"/>
</dbReference>
<name>A0A0N7L6V2_PLAHL</name>
<reference evidence="5" key="1">
    <citation type="submission" date="2014-09" db="EMBL/GenBank/DDBJ databases">
        <authorList>
            <person name="Sharma Rahul"/>
            <person name="Thines Marco"/>
        </authorList>
    </citation>
    <scope>NUCLEOTIDE SEQUENCE [LARGE SCALE GENOMIC DNA]</scope>
</reference>
<keyword evidence="5" id="KW-1185">Reference proteome</keyword>
<evidence type="ECO:0000313" key="5">
    <source>
        <dbReference type="Proteomes" id="UP000054928"/>
    </source>
</evidence>
<dbReference type="Proteomes" id="UP000054928">
    <property type="component" value="Unassembled WGS sequence"/>
</dbReference>
<dbReference type="InterPro" id="IPR001878">
    <property type="entry name" value="Znf_CCHC"/>
</dbReference>
<dbReference type="AlphaFoldDB" id="A0A0N7L6V2"/>
<feature type="region of interest" description="Disordered" evidence="2">
    <location>
        <begin position="187"/>
        <end position="206"/>
    </location>
</feature>
<evidence type="ECO:0000313" key="4">
    <source>
        <dbReference type="EMBL" id="CEG45307.1"/>
    </source>
</evidence>